<protein>
    <recommendedName>
        <fullName evidence="2">ditrans,polycis-polyprenyl diphosphate synthase [(2E,6E)-farnesyldiphosphate specific]</fullName>
        <ecNumber evidence="2">2.5.1.87</ecNumber>
    </recommendedName>
</protein>
<reference evidence="5" key="1">
    <citation type="submission" date="2017-05" db="UniProtKB">
        <authorList>
            <consortium name="EnsemblMetazoa"/>
        </authorList>
    </citation>
    <scope>IDENTIFICATION</scope>
</reference>
<dbReference type="GO" id="GO:0005783">
    <property type="term" value="C:endoplasmic reticulum"/>
    <property type="evidence" value="ECO:0007669"/>
    <property type="project" value="TreeGrafter"/>
</dbReference>
<dbReference type="AlphaFoldDB" id="A0A1X7TNG4"/>
<evidence type="ECO:0000256" key="1">
    <source>
        <dbReference type="ARBA" id="ARBA00005432"/>
    </source>
</evidence>
<dbReference type="GO" id="GO:0016094">
    <property type="term" value="P:polyprenol biosynthetic process"/>
    <property type="evidence" value="ECO:0007669"/>
    <property type="project" value="TreeGrafter"/>
</dbReference>
<dbReference type="Pfam" id="PF01255">
    <property type="entry name" value="Prenyltransf"/>
    <property type="match status" value="1"/>
</dbReference>
<evidence type="ECO:0000313" key="5">
    <source>
        <dbReference type="EnsemblMetazoa" id="Aqu2.1.16419_001"/>
    </source>
</evidence>
<sequence length="67" mass="7513">MADSKKLPSSSSGYFSSWFRSICSRVVQAGPMPSHIAIIMDGNRRYAKKSKQEKSFGHVMGFEKLVE</sequence>
<dbReference type="EnsemblMetazoa" id="Aqu2.1.16419_001">
    <property type="protein sequence ID" value="Aqu2.1.16419_001"/>
    <property type="gene ID" value="Aqu2.1.16419"/>
</dbReference>
<evidence type="ECO:0000256" key="2">
    <source>
        <dbReference type="ARBA" id="ARBA00012596"/>
    </source>
</evidence>
<name>A0A1X7TNG4_AMPQE</name>
<organism evidence="5">
    <name type="scientific">Amphimedon queenslandica</name>
    <name type="common">Sponge</name>
    <dbReference type="NCBI Taxonomy" id="400682"/>
    <lineage>
        <taxon>Eukaryota</taxon>
        <taxon>Metazoa</taxon>
        <taxon>Porifera</taxon>
        <taxon>Demospongiae</taxon>
        <taxon>Heteroscleromorpha</taxon>
        <taxon>Haplosclerida</taxon>
        <taxon>Niphatidae</taxon>
        <taxon>Amphimedon</taxon>
    </lineage>
</organism>
<dbReference type="PANTHER" id="PTHR10291">
    <property type="entry name" value="DEHYDRODOLICHYL DIPHOSPHATE SYNTHASE FAMILY MEMBER"/>
    <property type="match status" value="1"/>
</dbReference>
<comment type="similarity">
    <text evidence="1">Belongs to the UPP synthase family.</text>
</comment>
<dbReference type="SUPFAM" id="SSF64005">
    <property type="entry name" value="Undecaprenyl diphosphate synthase"/>
    <property type="match status" value="1"/>
</dbReference>
<evidence type="ECO:0000256" key="3">
    <source>
        <dbReference type="ARBA" id="ARBA00022679"/>
    </source>
</evidence>
<dbReference type="PANTHER" id="PTHR10291:SF43">
    <property type="entry name" value="DEHYDRODOLICHYL DIPHOSPHATE SYNTHASE COMPLEX SUBUNIT DHDDS"/>
    <property type="match status" value="1"/>
</dbReference>
<dbReference type="InParanoid" id="A0A1X7TNG4"/>
<dbReference type="GO" id="GO:0045547">
    <property type="term" value="F:ditrans,polycis-polyprenyl diphosphate synthase [(2E,6E)-farnesyl diphosphate specific] activity"/>
    <property type="evidence" value="ECO:0007669"/>
    <property type="project" value="UniProtKB-EC"/>
</dbReference>
<dbReference type="GO" id="GO:1904423">
    <property type="term" value="C:dehydrodolichyl diphosphate synthase complex"/>
    <property type="evidence" value="ECO:0007669"/>
    <property type="project" value="TreeGrafter"/>
</dbReference>
<evidence type="ECO:0000256" key="4">
    <source>
        <dbReference type="ARBA" id="ARBA00047353"/>
    </source>
</evidence>
<keyword evidence="3" id="KW-0808">Transferase</keyword>
<dbReference type="Gene3D" id="3.40.1180.10">
    <property type="entry name" value="Decaprenyl diphosphate synthase-like"/>
    <property type="match status" value="1"/>
</dbReference>
<dbReference type="EC" id="2.5.1.87" evidence="2"/>
<accession>A0A1X7TNG4</accession>
<comment type="catalytic activity">
    <reaction evidence="4">
        <text>n isopentenyl diphosphate + (2E,6E)-farnesyl diphosphate = a di-trans,poly-cis-polyprenyl diphosphate + n diphosphate</text>
        <dbReference type="Rhea" id="RHEA:53008"/>
        <dbReference type="Rhea" id="RHEA-COMP:19494"/>
        <dbReference type="ChEBI" id="CHEBI:33019"/>
        <dbReference type="ChEBI" id="CHEBI:128769"/>
        <dbReference type="ChEBI" id="CHEBI:136960"/>
        <dbReference type="ChEBI" id="CHEBI:175763"/>
        <dbReference type="EC" id="2.5.1.87"/>
    </reaction>
</comment>
<dbReference type="InterPro" id="IPR036424">
    <property type="entry name" value="UPP_synth-like_sf"/>
</dbReference>
<dbReference type="InterPro" id="IPR001441">
    <property type="entry name" value="UPP_synth-like"/>
</dbReference>
<proteinExistence type="inferred from homology"/>
<dbReference type="STRING" id="400682.A0A1X7TNG4"/>